<dbReference type="PANTHER" id="PTHR43708">
    <property type="entry name" value="CONSERVED EXPRESSED OXIDOREDUCTASE (EUROFUNG)"/>
    <property type="match status" value="1"/>
</dbReference>
<dbReference type="AlphaFoldDB" id="A0A821KDH6"/>
<dbReference type="Gene3D" id="1.25.40.10">
    <property type="entry name" value="Tetratricopeptide repeat domain"/>
    <property type="match status" value="2"/>
</dbReference>
<comment type="caution">
    <text evidence="6">The sequence shown here is derived from an EMBL/GenBank/DDBJ whole genome shotgun (WGS) entry which is preliminary data.</text>
</comment>
<dbReference type="InterPro" id="IPR019734">
    <property type="entry name" value="TPR_rpt"/>
</dbReference>
<evidence type="ECO:0000256" key="3">
    <source>
        <dbReference type="PROSITE-ProRule" id="PRU00339"/>
    </source>
</evidence>
<evidence type="ECO:0000259" key="4">
    <source>
        <dbReference type="Pfam" id="PF01408"/>
    </source>
</evidence>
<dbReference type="SUPFAM" id="SSF48452">
    <property type="entry name" value="TPR-like"/>
    <property type="match status" value="3"/>
</dbReference>
<dbReference type="Pfam" id="PF02894">
    <property type="entry name" value="GFO_IDH_MocA_C"/>
    <property type="match status" value="1"/>
</dbReference>
<keyword evidence="2" id="KW-0560">Oxidoreductase</keyword>
<accession>A0A821KDH6</accession>
<feature type="domain" description="Gfo/Idh/MocA-like oxidoreductase C-terminal" evidence="5">
    <location>
        <begin position="575"/>
        <end position="796"/>
    </location>
</feature>
<feature type="repeat" description="TPR" evidence="3">
    <location>
        <begin position="194"/>
        <end position="227"/>
    </location>
</feature>
<dbReference type="GO" id="GO:0016491">
    <property type="term" value="F:oxidoreductase activity"/>
    <property type="evidence" value="ECO:0007669"/>
    <property type="project" value="UniProtKB-KW"/>
</dbReference>
<dbReference type="Proteomes" id="UP000663848">
    <property type="component" value="Unassembled WGS sequence"/>
</dbReference>
<feature type="domain" description="Gfo/Idh/MocA-like oxidoreductase N-terminal" evidence="4">
    <location>
        <begin position="492"/>
        <end position="558"/>
    </location>
</feature>
<dbReference type="GO" id="GO:0000166">
    <property type="term" value="F:nucleotide binding"/>
    <property type="evidence" value="ECO:0007669"/>
    <property type="project" value="InterPro"/>
</dbReference>
<dbReference type="InterPro" id="IPR004104">
    <property type="entry name" value="Gfo/Idh/MocA-like_OxRdtase_C"/>
</dbReference>
<dbReference type="SMART" id="SM00028">
    <property type="entry name" value="TPR"/>
    <property type="match status" value="6"/>
</dbReference>
<dbReference type="InterPro" id="IPR000683">
    <property type="entry name" value="Gfo/Idh/MocA-like_OxRdtase_N"/>
</dbReference>
<dbReference type="PROSITE" id="PS50005">
    <property type="entry name" value="TPR"/>
    <property type="match status" value="2"/>
</dbReference>
<evidence type="ECO:0000313" key="7">
    <source>
        <dbReference type="Proteomes" id="UP000663848"/>
    </source>
</evidence>
<dbReference type="Gene3D" id="3.40.50.720">
    <property type="entry name" value="NAD(P)-binding Rossmann-like Domain"/>
    <property type="match status" value="1"/>
</dbReference>
<proteinExistence type="inferred from homology"/>
<dbReference type="SUPFAM" id="SSF51735">
    <property type="entry name" value="NAD(P)-binding Rossmann-fold domains"/>
    <property type="match status" value="1"/>
</dbReference>
<evidence type="ECO:0000256" key="1">
    <source>
        <dbReference type="ARBA" id="ARBA00010928"/>
    </source>
</evidence>
<dbReference type="InterPro" id="IPR051317">
    <property type="entry name" value="Gfo/Idh/MocA_oxidoreduct"/>
</dbReference>
<protein>
    <recommendedName>
        <fullName evidence="8">Oxidoreductase</fullName>
    </recommendedName>
</protein>
<organism evidence="6 7">
    <name type="scientific">Rotaria socialis</name>
    <dbReference type="NCBI Taxonomy" id="392032"/>
    <lineage>
        <taxon>Eukaryota</taxon>
        <taxon>Metazoa</taxon>
        <taxon>Spiralia</taxon>
        <taxon>Gnathifera</taxon>
        <taxon>Rotifera</taxon>
        <taxon>Eurotatoria</taxon>
        <taxon>Bdelloidea</taxon>
        <taxon>Philodinida</taxon>
        <taxon>Philodinidae</taxon>
        <taxon>Rotaria</taxon>
    </lineage>
</organism>
<evidence type="ECO:0000259" key="5">
    <source>
        <dbReference type="Pfam" id="PF02894"/>
    </source>
</evidence>
<comment type="similarity">
    <text evidence="1">Belongs to the Gfo/Idh/MocA family.</text>
</comment>
<sequence>MGNFVKDKRYFEKRLHFSTDKLQRWFACVCLINYYYTESEYGLPIKYATHADGLKQTIDNVTNLSSMLVTLAVYISQTEHKLSDDICKEDPSNHSLSCLASETCVASSIMYVNMGQYCMKINDYSSAIDNYNICLSLAKKHLPANHQLAAVIHQCLAEAHGKLHHYETTINHLSKALAILNRILLEEIKQYNVALLDFTLGLLYFETRDYDLSLVNFKKSLNIHTTKSMLNSTMVSDLHQYVATCYQLKNLYDLAIKHYINVFEEYDDSFHLDSKRIVDIYYQLGRCNYYKSDFDYSLQYYYKSLQPYELCSTSANTVQLTRLDQSISNVYDIKGDFKLALKHCREALVLQDPNDESATASLYNSLGHFLNDQYGYACLLNSFAPIYYKLDDDSSRAYDYCKKSMKLLEQCGEAQSFENFELLANIYFDRSQHTLPFNCYIEALKLIKNTQPLRAYDLTCVQQLLFAMFKLKSCSKMSLERDWSIMDKQRHQLSDPTELFDDPDIDLVIIATSNDLHYSLSKEALEKRKHVVIEKPMTIRSSEALELIELAKKQNRILCPYQNRRYDSGYRTIKEIINRKLLGDEIHECVIHFDRYRPELNDSNAWRERSEPGAGAFYDLGSHLIDQTLSLFGHPQTITADIRIQRSGAHVDDYFDVRLDYGRLRVTLKRSMLIREMGPRYVLHGLKGSFIKYGEDVQASVLQTGTMPPTVDEKLTENSWGKEPIEDYGFLHTETNDGIIIKEKFETLTGNYGLFYEQLYAAIVHGKELEIRPEDGYNVIRIIELGLQSSQEKRTLQCNQLL</sequence>
<feature type="repeat" description="TPR" evidence="3">
    <location>
        <begin position="108"/>
        <end position="141"/>
    </location>
</feature>
<dbReference type="InterPro" id="IPR036291">
    <property type="entry name" value="NAD(P)-bd_dom_sf"/>
</dbReference>
<evidence type="ECO:0008006" key="8">
    <source>
        <dbReference type="Google" id="ProtNLM"/>
    </source>
</evidence>
<reference evidence="6" key="1">
    <citation type="submission" date="2021-02" db="EMBL/GenBank/DDBJ databases">
        <authorList>
            <person name="Nowell W R."/>
        </authorList>
    </citation>
    <scope>NUCLEOTIDE SEQUENCE</scope>
</reference>
<dbReference type="InterPro" id="IPR011990">
    <property type="entry name" value="TPR-like_helical_dom_sf"/>
</dbReference>
<evidence type="ECO:0000313" key="6">
    <source>
        <dbReference type="EMBL" id="CAF4734148.1"/>
    </source>
</evidence>
<gene>
    <name evidence="6" type="ORF">QYT958_LOCUS19785</name>
</gene>
<dbReference type="Pfam" id="PF01408">
    <property type="entry name" value="GFO_IDH_MocA"/>
    <property type="match status" value="1"/>
</dbReference>
<dbReference type="EMBL" id="CAJOBR010003333">
    <property type="protein sequence ID" value="CAF4734148.1"/>
    <property type="molecule type" value="Genomic_DNA"/>
</dbReference>
<evidence type="ECO:0000256" key="2">
    <source>
        <dbReference type="ARBA" id="ARBA00023002"/>
    </source>
</evidence>
<name>A0A821KDH6_9BILA</name>
<dbReference type="Gene3D" id="3.30.360.10">
    <property type="entry name" value="Dihydrodipicolinate Reductase, domain 2"/>
    <property type="match status" value="1"/>
</dbReference>
<dbReference type="PANTHER" id="PTHR43708:SF5">
    <property type="entry name" value="CONSERVED EXPRESSED OXIDOREDUCTASE (EUROFUNG)-RELATED"/>
    <property type="match status" value="1"/>
</dbReference>
<keyword evidence="3" id="KW-0802">TPR repeat</keyword>